<keyword evidence="2" id="KW-0472">Membrane</keyword>
<organism evidence="3 4">
    <name type="scientific">Kitasatospora griseola</name>
    <name type="common">Streptomyces griseolosporeus</name>
    <dbReference type="NCBI Taxonomy" id="2064"/>
    <lineage>
        <taxon>Bacteria</taxon>
        <taxon>Bacillati</taxon>
        <taxon>Actinomycetota</taxon>
        <taxon>Actinomycetes</taxon>
        <taxon>Kitasatosporales</taxon>
        <taxon>Streptomycetaceae</taxon>
        <taxon>Kitasatospora</taxon>
    </lineage>
</organism>
<comment type="caution">
    <text evidence="3">The sequence shown here is derived from an EMBL/GenBank/DDBJ whole genome shotgun (WGS) entry which is preliminary data.</text>
</comment>
<name>A0A0D0N260_KITGR</name>
<evidence type="ECO:0000256" key="2">
    <source>
        <dbReference type="SAM" id="Phobius"/>
    </source>
</evidence>
<protein>
    <recommendedName>
        <fullName evidence="5">PknH-like extracellular domain-containing protein</fullName>
    </recommendedName>
</protein>
<evidence type="ECO:0000313" key="4">
    <source>
        <dbReference type="Proteomes" id="UP000032066"/>
    </source>
</evidence>
<reference evidence="3 4" key="1">
    <citation type="submission" date="2015-02" db="EMBL/GenBank/DDBJ databases">
        <title>Draft genome sequence of Kitasatospora griseola MF730-N6, a bafilomycin, terpentecin and satosporin producer.</title>
        <authorList>
            <person name="Arens J.C."/>
            <person name="Haltli B."/>
            <person name="Kerr R.G."/>
        </authorList>
    </citation>
    <scope>NUCLEOTIDE SEQUENCE [LARGE SCALE GENOMIC DNA]</scope>
    <source>
        <strain evidence="3 4">MF730-N6</strain>
    </source>
</reference>
<evidence type="ECO:0000256" key="1">
    <source>
        <dbReference type="SAM" id="MobiDB-lite"/>
    </source>
</evidence>
<accession>A0A0D0N260</accession>
<keyword evidence="4" id="KW-1185">Reference proteome</keyword>
<evidence type="ECO:0000313" key="3">
    <source>
        <dbReference type="EMBL" id="KIQ62150.1"/>
    </source>
</evidence>
<dbReference type="PATRIC" id="fig|2064.6.peg.5065"/>
<evidence type="ECO:0008006" key="5">
    <source>
        <dbReference type="Google" id="ProtNLM"/>
    </source>
</evidence>
<dbReference type="STRING" id="2064.TR51_23635"/>
<proteinExistence type="predicted"/>
<feature type="compositionally biased region" description="Low complexity" evidence="1">
    <location>
        <begin position="162"/>
        <end position="205"/>
    </location>
</feature>
<keyword evidence="2" id="KW-0812">Transmembrane</keyword>
<dbReference type="AlphaFoldDB" id="A0A0D0N260"/>
<dbReference type="EMBL" id="JXZB01000004">
    <property type="protein sequence ID" value="KIQ62150.1"/>
    <property type="molecule type" value="Genomic_DNA"/>
</dbReference>
<dbReference type="Proteomes" id="UP000032066">
    <property type="component" value="Unassembled WGS sequence"/>
</dbReference>
<sequence>MAEDRPAIGAARLDAMFDGLRREVVLGVSAPPSAEVVRRGMRRRRRRAGVVAVAGVLGVAVLWSVASVVPAPTGHGVAGYPVPPTAAAPRPTVDLPFPEPRLSGPPSMDGAVQWASLESAEAAVRALVLDASRLPSVLGGYGPWTVPQPEGPFASGSLGQLTAPTSSAGGNSAATGGTSPSGSPSGRLSGSPSGSRSGPAASSSGGVTGTPGAGSFADGCVSRLVRTAGAEQLWGQRYVDAGHPEASALQVVMRFGSPLAAEYQATRLMRGGECVSSGAGWTVEQQVGAVVSLGVRQPVAYAEEVAVHISGTMVAVLTVRRGGRGVTPAAGLSDPFRASAEQFLQLRASDPEVG</sequence>
<feature type="transmembrane region" description="Helical" evidence="2">
    <location>
        <begin position="48"/>
        <end position="66"/>
    </location>
</feature>
<keyword evidence="2" id="KW-1133">Transmembrane helix</keyword>
<gene>
    <name evidence="3" type="ORF">TR51_23635</name>
</gene>
<feature type="region of interest" description="Disordered" evidence="1">
    <location>
        <begin position="149"/>
        <end position="212"/>
    </location>
</feature>